<dbReference type="Proteomes" id="UP000092154">
    <property type="component" value="Unassembled WGS sequence"/>
</dbReference>
<dbReference type="InParanoid" id="A0A1B7MP49"/>
<gene>
    <name evidence="2" type="ORF">K503DRAFT_859253</name>
</gene>
<keyword evidence="3" id="KW-1185">Reference proteome</keyword>
<accession>A0A1B7MP49</accession>
<feature type="chain" id="PRO_5008597421" evidence="1">
    <location>
        <begin position="21"/>
        <end position="373"/>
    </location>
</feature>
<keyword evidence="1" id="KW-0732">Signal</keyword>
<dbReference type="EMBL" id="KV448620">
    <property type="protein sequence ID" value="OAX34380.1"/>
    <property type="molecule type" value="Genomic_DNA"/>
</dbReference>
<organism evidence="2 3">
    <name type="scientific">Rhizopogon vinicolor AM-OR11-026</name>
    <dbReference type="NCBI Taxonomy" id="1314800"/>
    <lineage>
        <taxon>Eukaryota</taxon>
        <taxon>Fungi</taxon>
        <taxon>Dikarya</taxon>
        <taxon>Basidiomycota</taxon>
        <taxon>Agaricomycotina</taxon>
        <taxon>Agaricomycetes</taxon>
        <taxon>Agaricomycetidae</taxon>
        <taxon>Boletales</taxon>
        <taxon>Suillineae</taxon>
        <taxon>Rhizopogonaceae</taxon>
        <taxon>Rhizopogon</taxon>
    </lineage>
</organism>
<name>A0A1B7MP49_9AGAM</name>
<dbReference type="InterPro" id="IPR038921">
    <property type="entry name" value="YOR389W-like"/>
</dbReference>
<dbReference type="AlphaFoldDB" id="A0A1B7MP49"/>
<evidence type="ECO:0000313" key="2">
    <source>
        <dbReference type="EMBL" id="OAX34380.1"/>
    </source>
</evidence>
<dbReference type="OrthoDB" id="10261782at2759"/>
<sequence length="373" mass="42214">MRPARKATVWLLLAVERVLTVQIPLSTDYHKESLDFYSHSGRTRDDPSPQQWNLDEPPAVNATGNLVFETANSLLQHWANTRHRIGHTIVPGTVSVGTILYHGAITGPHIPTAFDWVATEPEYSMIHCRGTIETGCWHATFAVTRPMKVLYFDGSSSAQLPEGTMDTQDLVAWSEMKPQWVNNEPQRIQDLCKWGLKNGVNGFVRSFFVEDRFSEIMICDFTSHMEVISFSNLDSPRIGVGQPPDLPEDPNTIHHAFEVMHSASWRENYPGETQIILDYSGLVSFYDTALVPSLVPRRVGLERWDHRVAGISLDDIERVKDRLAQVLERPPVTVSGIDWKTVLRSVVDRYASRLNVMQYLMKRGYGLPVSSLD</sequence>
<dbReference type="STRING" id="1314800.A0A1B7MP49"/>
<proteinExistence type="predicted"/>
<dbReference type="PANTHER" id="PTHR35204">
    <property type="entry name" value="YALI0A21131P"/>
    <property type="match status" value="1"/>
</dbReference>
<feature type="signal peptide" evidence="1">
    <location>
        <begin position="1"/>
        <end position="20"/>
    </location>
</feature>
<reference evidence="2 3" key="1">
    <citation type="submission" date="2016-06" db="EMBL/GenBank/DDBJ databases">
        <title>Comparative genomics of the ectomycorrhizal sister species Rhizopogon vinicolor and Rhizopogon vesiculosus (Basidiomycota: Boletales) reveals a divergence of the mating type B locus.</title>
        <authorList>
            <consortium name="DOE Joint Genome Institute"/>
            <person name="Mujic A.B."/>
            <person name="Kuo A."/>
            <person name="Tritt A."/>
            <person name="Lipzen A."/>
            <person name="Chen C."/>
            <person name="Johnson J."/>
            <person name="Sharma A."/>
            <person name="Barry K."/>
            <person name="Grigoriev I.V."/>
            <person name="Spatafora J.W."/>
        </authorList>
    </citation>
    <scope>NUCLEOTIDE SEQUENCE [LARGE SCALE GENOMIC DNA]</scope>
    <source>
        <strain evidence="2 3">AM-OR11-026</strain>
    </source>
</reference>
<dbReference type="PANTHER" id="PTHR35204:SF1">
    <property type="entry name" value="ENTEROTOXIN"/>
    <property type="match status" value="1"/>
</dbReference>
<evidence type="ECO:0000256" key="1">
    <source>
        <dbReference type="SAM" id="SignalP"/>
    </source>
</evidence>
<protein>
    <submittedName>
        <fullName evidence="2">Uncharacterized protein</fullName>
    </submittedName>
</protein>
<evidence type="ECO:0000313" key="3">
    <source>
        <dbReference type="Proteomes" id="UP000092154"/>
    </source>
</evidence>